<gene>
    <name evidence="1" type="ORF">BC748_0887</name>
</gene>
<evidence type="ECO:0000313" key="1">
    <source>
        <dbReference type="EMBL" id="TDP59918.1"/>
    </source>
</evidence>
<dbReference type="EMBL" id="SNXR01000012">
    <property type="protein sequence ID" value="TDP59918.1"/>
    <property type="molecule type" value="Genomic_DNA"/>
</dbReference>
<dbReference type="InterPro" id="IPR051783">
    <property type="entry name" value="NAD(P)-dependent_oxidoreduct"/>
</dbReference>
<protein>
    <submittedName>
        <fullName evidence="1">Nucleoside-diphosphate-sugar epimerase</fullName>
    </submittedName>
</protein>
<organism evidence="1 2">
    <name type="scientific">Flavobacterium dankookense</name>
    <dbReference type="NCBI Taxonomy" id="706186"/>
    <lineage>
        <taxon>Bacteria</taxon>
        <taxon>Pseudomonadati</taxon>
        <taxon>Bacteroidota</taxon>
        <taxon>Flavobacteriia</taxon>
        <taxon>Flavobacteriales</taxon>
        <taxon>Flavobacteriaceae</taxon>
        <taxon>Flavobacterium</taxon>
    </lineage>
</organism>
<dbReference type="SUPFAM" id="SSF51735">
    <property type="entry name" value="NAD(P)-binding Rossmann-fold domains"/>
    <property type="match status" value="1"/>
</dbReference>
<dbReference type="PANTHER" id="PTHR48079">
    <property type="entry name" value="PROTEIN YEEZ"/>
    <property type="match status" value="1"/>
</dbReference>
<dbReference type="AlphaFoldDB" id="A0A4R6QB88"/>
<dbReference type="RefSeq" id="WP_133532228.1">
    <property type="nucleotide sequence ID" value="NZ_SNXR01000012.1"/>
</dbReference>
<dbReference type="GO" id="GO:0005737">
    <property type="term" value="C:cytoplasm"/>
    <property type="evidence" value="ECO:0007669"/>
    <property type="project" value="TreeGrafter"/>
</dbReference>
<proteinExistence type="predicted"/>
<dbReference type="Gene3D" id="3.40.50.720">
    <property type="entry name" value="NAD(P)-binding Rossmann-like Domain"/>
    <property type="match status" value="1"/>
</dbReference>
<keyword evidence="2" id="KW-1185">Reference proteome</keyword>
<dbReference type="CDD" id="cd05266">
    <property type="entry name" value="SDR_a4"/>
    <property type="match status" value="1"/>
</dbReference>
<dbReference type="InterPro" id="IPR036291">
    <property type="entry name" value="NAD(P)-bd_dom_sf"/>
</dbReference>
<reference evidence="1 2" key="1">
    <citation type="submission" date="2019-03" db="EMBL/GenBank/DDBJ databases">
        <title>Genomic Encyclopedia of Archaeal and Bacterial Type Strains, Phase II (KMG-II): from individual species to whole genera.</title>
        <authorList>
            <person name="Goeker M."/>
        </authorList>
    </citation>
    <scope>NUCLEOTIDE SEQUENCE [LARGE SCALE GENOMIC DNA]</scope>
    <source>
        <strain evidence="1 2">DSM 25687</strain>
    </source>
</reference>
<dbReference type="GO" id="GO:0004029">
    <property type="term" value="F:aldehyde dehydrogenase (NAD+) activity"/>
    <property type="evidence" value="ECO:0007669"/>
    <property type="project" value="TreeGrafter"/>
</dbReference>
<comment type="caution">
    <text evidence="1">The sequence shown here is derived from an EMBL/GenBank/DDBJ whole genome shotgun (WGS) entry which is preliminary data.</text>
</comment>
<evidence type="ECO:0000313" key="2">
    <source>
        <dbReference type="Proteomes" id="UP000295260"/>
    </source>
</evidence>
<dbReference type="PANTHER" id="PTHR48079:SF6">
    <property type="entry name" value="NAD(P)-BINDING DOMAIN-CONTAINING PROTEIN-RELATED"/>
    <property type="match status" value="1"/>
</dbReference>
<accession>A0A4R6QB88</accession>
<name>A0A4R6QB88_9FLAO</name>
<dbReference type="OrthoDB" id="751203at2"/>
<dbReference type="Proteomes" id="UP000295260">
    <property type="component" value="Unassembled WGS sequence"/>
</dbReference>
<sequence>MKQISILGCGWLGFPLAKSLLKKGFLVKGSTTTLEKMSVLENAGIFPHFVTLSAVEGQNNSNDIDNFLSNSQILIIDIPPKLRGNSNDTSTALSMTFVAKIQNLIPFIEKSSVEKVIFVSSTSVYSDAISIDLITEKTIPNPDTESGKQLLEAEKVLQNNSNFTTTVIRFGGLIGEDRHPIKFLAGRENLENPEAPINLIHQVDCIGIIEDVLEKNCFDEIFNAVAPFHPSRKVYYSKIAQELDLPLPKFDESKPSVGKIISSEKVSSVLEYAFQKPEL</sequence>